<dbReference type="EMBL" id="LVYD01000104">
    <property type="protein sequence ID" value="OQP58042.1"/>
    <property type="molecule type" value="Genomic_DNA"/>
</dbReference>
<protein>
    <recommendedName>
        <fullName evidence="3">Fibronectin type-III domain-containing protein</fullName>
    </recommendedName>
</protein>
<dbReference type="Pfam" id="PF16389">
    <property type="entry name" value="DUF4998"/>
    <property type="match status" value="1"/>
</dbReference>
<dbReference type="InterPro" id="IPR013783">
    <property type="entry name" value="Ig-like_fold"/>
</dbReference>
<organism evidence="1 2">
    <name type="scientific">Niastella vici</name>
    <dbReference type="NCBI Taxonomy" id="1703345"/>
    <lineage>
        <taxon>Bacteria</taxon>
        <taxon>Pseudomonadati</taxon>
        <taxon>Bacteroidota</taxon>
        <taxon>Chitinophagia</taxon>
        <taxon>Chitinophagales</taxon>
        <taxon>Chitinophagaceae</taxon>
        <taxon>Niastella</taxon>
    </lineage>
</organism>
<accession>A0A1V9FI72</accession>
<proteinExistence type="predicted"/>
<sequence>MKNNRSLLLLLVVVAVSCTKMDNEYAAYLNGGEIIYPGSPYNLEVHPGRGRVEIQFTQTADPNVVTYKISWNNNTQHIEVPAGKANKLQKQLITGLREGNYTFEVTALDKAGNASTSRSAIVSGQSLGDLYESNLPVRDGAFTNSQAGIVLNMLSVDTTCKYSIVYYEDQSGVTRSVQYTQLAAFQDTLKDIKKTLNAVRLKTAIVPANGIDTFYADRTLPLVLMAADYVCTGTMIDYTSSSIAGPYPWNVTLHAINPTQLELVDNDYSKGVYHKIISGGSASYYGQFGVVINLDASNNVISVVNKYGQPSSNGRSAELDPSGINKFDPDTKVLAIKYWLNQPGSTHRTLFDETFTMK</sequence>
<evidence type="ECO:0008006" key="3">
    <source>
        <dbReference type="Google" id="ProtNLM"/>
    </source>
</evidence>
<dbReference type="InterPro" id="IPR036116">
    <property type="entry name" value="FN3_sf"/>
</dbReference>
<gene>
    <name evidence="1" type="ORF">A3860_39540</name>
</gene>
<dbReference type="SUPFAM" id="SSF49265">
    <property type="entry name" value="Fibronectin type III"/>
    <property type="match status" value="1"/>
</dbReference>
<name>A0A1V9FI72_9BACT</name>
<dbReference type="CDD" id="cd00063">
    <property type="entry name" value="FN3"/>
    <property type="match status" value="1"/>
</dbReference>
<dbReference type="AlphaFoldDB" id="A0A1V9FI72"/>
<dbReference type="OrthoDB" id="740324at2"/>
<dbReference type="Gene3D" id="2.60.40.10">
    <property type="entry name" value="Immunoglobulins"/>
    <property type="match status" value="1"/>
</dbReference>
<dbReference type="STRING" id="1703345.A3860_39540"/>
<comment type="caution">
    <text evidence="1">The sequence shown here is derived from an EMBL/GenBank/DDBJ whole genome shotgun (WGS) entry which is preliminary data.</text>
</comment>
<dbReference type="Proteomes" id="UP000192796">
    <property type="component" value="Unassembled WGS sequence"/>
</dbReference>
<evidence type="ECO:0000313" key="1">
    <source>
        <dbReference type="EMBL" id="OQP58042.1"/>
    </source>
</evidence>
<dbReference type="PROSITE" id="PS51257">
    <property type="entry name" value="PROKAR_LIPOPROTEIN"/>
    <property type="match status" value="1"/>
</dbReference>
<reference evidence="1 2" key="1">
    <citation type="submission" date="2016-03" db="EMBL/GenBank/DDBJ databases">
        <title>Niastella vici sp. nov., isolated from farmland soil.</title>
        <authorList>
            <person name="Chen L."/>
            <person name="Wang D."/>
            <person name="Yang S."/>
            <person name="Wang G."/>
        </authorList>
    </citation>
    <scope>NUCLEOTIDE SEQUENCE [LARGE SCALE GENOMIC DNA]</scope>
    <source>
        <strain evidence="1 2">DJ57</strain>
    </source>
</reference>
<dbReference type="RefSeq" id="WP_081155469.1">
    <property type="nucleotide sequence ID" value="NZ_LVYD01000104.1"/>
</dbReference>
<evidence type="ECO:0000313" key="2">
    <source>
        <dbReference type="Proteomes" id="UP000192796"/>
    </source>
</evidence>
<dbReference type="InterPro" id="IPR003961">
    <property type="entry name" value="FN3_dom"/>
</dbReference>
<keyword evidence="2" id="KW-1185">Reference proteome</keyword>